<dbReference type="InterPro" id="IPR036388">
    <property type="entry name" value="WH-like_DNA-bd_sf"/>
</dbReference>
<evidence type="ECO:0000259" key="5">
    <source>
        <dbReference type="PROSITE" id="PS50931"/>
    </source>
</evidence>
<evidence type="ECO:0000256" key="4">
    <source>
        <dbReference type="ARBA" id="ARBA00023163"/>
    </source>
</evidence>
<dbReference type="SUPFAM" id="SSF53850">
    <property type="entry name" value="Periplasmic binding protein-like II"/>
    <property type="match status" value="1"/>
</dbReference>
<protein>
    <submittedName>
        <fullName evidence="6">HTH-type transcriptional regulator GltR</fullName>
    </submittedName>
</protein>
<dbReference type="AlphaFoldDB" id="A0A6J5FJJ3"/>
<gene>
    <name evidence="6" type="primary">gltR_1</name>
    <name evidence="6" type="ORF">LMG28688_01288</name>
</gene>
<dbReference type="Pfam" id="PF00126">
    <property type="entry name" value="HTH_1"/>
    <property type="match status" value="1"/>
</dbReference>
<dbReference type="GO" id="GO:0003700">
    <property type="term" value="F:DNA-binding transcription factor activity"/>
    <property type="evidence" value="ECO:0007669"/>
    <property type="project" value="InterPro"/>
</dbReference>
<keyword evidence="7" id="KW-1185">Reference proteome</keyword>
<dbReference type="FunFam" id="1.10.10.10:FF:000001">
    <property type="entry name" value="LysR family transcriptional regulator"/>
    <property type="match status" value="1"/>
</dbReference>
<comment type="similarity">
    <text evidence="1">Belongs to the LysR transcriptional regulatory family.</text>
</comment>
<name>A0A6J5FJJ3_9BURK</name>
<evidence type="ECO:0000256" key="3">
    <source>
        <dbReference type="ARBA" id="ARBA00023125"/>
    </source>
</evidence>
<reference evidence="6 7" key="1">
    <citation type="submission" date="2020-04" db="EMBL/GenBank/DDBJ databases">
        <authorList>
            <person name="De Canck E."/>
        </authorList>
    </citation>
    <scope>NUCLEOTIDE SEQUENCE [LARGE SCALE GENOMIC DNA]</scope>
    <source>
        <strain evidence="6 7">LMG 28688</strain>
    </source>
</reference>
<dbReference type="Pfam" id="PF03466">
    <property type="entry name" value="LysR_substrate"/>
    <property type="match status" value="1"/>
</dbReference>
<dbReference type="CDD" id="cd05466">
    <property type="entry name" value="PBP2_LTTR_substrate"/>
    <property type="match status" value="1"/>
</dbReference>
<dbReference type="EMBL" id="CADIKL010000005">
    <property type="protein sequence ID" value="CAB3781719.1"/>
    <property type="molecule type" value="Genomic_DNA"/>
</dbReference>
<dbReference type="PROSITE" id="PS50931">
    <property type="entry name" value="HTH_LYSR"/>
    <property type="match status" value="1"/>
</dbReference>
<keyword evidence="4" id="KW-0804">Transcription</keyword>
<dbReference type="PRINTS" id="PR00039">
    <property type="entry name" value="HTHLYSR"/>
</dbReference>
<evidence type="ECO:0000256" key="1">
    <source>
        <dbReference type="ARBA" id="ARBA00009437"/>
    </source>
</evidence>
<dbReference type="PANTHER" id="PTHR30126">
    <property type="entry name" value="HTH-TYPE TRANSCRIPTIONAL REGULATOR"/>
    <property type="match status" value="1"/>
</dbReference>
<keyword evidence="2" id="KW-0805">Transcription regulation</keyword>
<dbReference type="InterPro" id="IPR036390">
    <property type="entry name" value="WH_DNA-bd_sf"/>
</dbReference>
<evidence type="ECO:0000313" key="7">
    <source>
        <dbReference type="Proteomes" id="UP000494119"/>
    </source>
</evidence>
<dbReference type="PANTHER" id="PTHR30126:SF77">
    <property type="entry name" value="TRANSCRIPTIONAL REGULATORY PROTEIN"/>
    <property type="match status" value="1"/>
</dbReference>
<dbReference type="Gene3D" id="1.10.10.10">
    <property type="entry name" value="Winged helix-like DNA-binding domain superfamily/Winged helix DNA-binding domain"/>
    <property type="match status" value="1"/>
</dbReference>
<dbReference type="Gene3D" id="3.40.190.10">
    <property type="entry name" value="Periplasmic binding protein-like II"/>
    <property type="match status" value="2"/>
</dbReference>
<dbReference type="InterPro" id="IPR005119">
    <property type="entry name" value="LysR_subst-bd"/>
</dbReference>
<dbReference type="Proteomes" id="UP000494119">
    <property type="component" value="Unassembled WGS sequence"/>
</dbReference>
<accession>A0A6J5FJJ3</accession>
<feature type="domain" description="HTH lysR-type" evidence="5">
    <location>
        <begin position="1"/>
        <end position="58"/>
    </location>
</feature>
<sequence>MNLRFLETFVWAARLNSFRLAAEKLNLSQATISARIAALEQELGIKLFQRSGRDTSLTVQGERALTGADELLRAAAKFRLQLNGLEHARGTIRIGVIDAIAFTLLPLIVDRLNTTYPNVNFELHADTSINLARQLTESKLHLALLMGPVHGTDIVSRPMFNLSATWIAGPSFPNAETPIDLDVLVSHPIISFPKGSDPHETMRGYFRRDVFQAMRVYTSNSVATIVKLVSDGLGVAVLPEAIVKDEITSGKLLKLDVIQPFPAFAFHLAYVDAPETSLPGLIADLVSAAAHDYCRQETSRVAWVP</sequence>
<dbReference type="InterPro" id="IPR000847">
    <property type="entry name" value="LysR_HTH_N"/>
</dbReference>
<keyword evidence="3" id="KW-0238">DNA-binding</keyword>
<dbReference type="GO" id="GO:0000976">
    <property type="term" value="F:transcription cis-regulatory region binding"/>
    <property type="evidence" value="ECO:0007669"/>
    <property type="project" value="TreeGrafter"/>
</dbReference>
<proteinExistence type="inferred from homology"/>
<dbReference type="RefSeq" id="WP_115783758.1">
    <property type="nucleotide sequence ID" value="NZ_CADIKL010000005.1"/>
</dbReference>
<evidence type="ECO:0000313" key="6">
    <source>
        <dbReference type="EMBL" id="CAB3781719.1"/>
    </source>
</evidence>
<evidence type="ECO:0000256" key="2">
    <source>
        <dbReference type="ARBA" id="ARBA00023015"/>
    </source>
</evidence>
<dbReference type="SUPFAM" id="SSF46785">
    <property type="entry name" value="Winged helix' DNA-binding domain"/>
    <property type="match status" value="1"/>
</dbReference>
<organism evidence="6 7">
    <name type="scientific">Paraburkholderia caffeinitolerans</name>
    <dbReference type="NCBI Taxonomy" id="1723730"/>
    <lineage>
        <taxon>Bacteria</taxon>
        <taxon>Pseudomonadati</taxon>
        <taxon>Pseudomonadota</taxon>
        <taxon>Betaproteobacteria</taxon>
        <taxon>Burkholderiales</taxon>
        <taxon>Burkholderiaceae</taxon>
        <taxon>Paraburkholderia</taxon>
    </lineage>
</organism>